<protein>
    <submittedName>
        <fullName evidence="1">Uncharacterized protein</fullName>
    </submittedName>
</protein>
<dbReference type="Proteomes" id="UP001176941">
    <property type="component" value="Chromosome 2"/>
</dbReference>
<dbReference type="EMBL" id="OX459938">
    <property type="protein sequence ID" value="CAI9160055.1"/>
    <property type="molecule type" value="Genomic_DNA"/>
</dbReference>
<name>A0ABN8YG86_RANTA</name>
<accession>A0ABN8YG86</accession>
<evidence type="ECO:0000313" key="2">
    <source>
        <dbReference type="Proteomes" id="UP001176941"/>
    </source>
</evidence>
<reference evidence="1" key="1">
    <citation type="submission" date="2023-04" db="EMBL/GenBank/DDBJ databases">
        <authorList>
            <consortium name="ELIXIR-Norway"/>
        </authorList>
    </citation>
    <scope>NUCLEOTIDE SEQUENCE [LARGE SCALE GENOMIC DNA]</scope>
</reference>
<proteinExistence type="predicted"/>
<keyword evidence="2" id="KW-1185">Reference proteome</keyword>
<evidence type="ECO:0000313" key="1">
    <source>
        <dbReference type="EMBL" id="CAI9160055.1"/>
    </source>
</evidence>
<sequence>MYQPSSSEPSLYVAPASSPVQFRALCDPMDCSTPGFTVHHQLPEFTQTHVHQAGDAIQPSHPLSSPIPPTFNLSPELSRKNPMIAPFQPLINEEILFATS</sequence>
<gene>
    <name evidence="1" type="ORF">MRATA1EN1_LOCUS9017</name>
</gene>
<organism evidence="1 2">
    <name type="scientific">Rangifer tarandus platyrhynchus</name>
    <name type="common">Svalbard reindeer</name>
    <dbReference type="NCBI Taxonomy" id="3082113"/>
    <lineage>
        <taxon>Eukaryota</taxon>
        <taxon>Metazoa</taxon>
        <taxon>Chordata</taxon>
        <taxon>Craniata</taxon>
        <taxon>Vertebrata</taxon>
        <taxon>Euteleostomi</taxon>
        <taxon>Mammalia</taxon>
        <taxon>Eutheria</taxon>
        <taxon>Laurasiatheria</taxon>
        <taxon>Artiodactyla</taxon>
        <taxon>Ruminantia</taxon>
        <taxon>Pecora</taxon>
        <taxon>Cervidae</taxon>
        <taxon>Odocoileinae</taxon>
        <taxon>Rangifer</taxon>
    </lineage>
</organism>